<name>A0A5B7F6N5_PORTR</name>
<reference evidence="2 3" key="1">
    <citation type="submission" date="2019-05" db="EMBL/GenBank/DDBJ databases">
        <title>Another draft genome of Portunus trituberculatus and its Hox gene families provides insights of decapod evolution.</title>
        <authorList>
            <person name="Jeong J.-H."/>
            <person name="Song I."/>
            <person name="Kim S."/>
            <person name="Choi T."/>
            <person name="Kim D."/>
            <person name="Ryu S."/>
            <person name="Kim W."/>
        </authorList>
    </citation>
    <scope>NUCLEOTIDE SEQUENCE [LARGE SCALE GENOMIC DNA]</scope>
    <source>
        <tissue evidence="2">Muscle</tissue>
    </source>
</reference>
<feature type="region of interest" description="Disordered" evidence="1">
    <location>
        <begin position="35"/>
        <end position="73"/>
    </location>
</feature>
<comment type="caution">
    <text evidence="2">The sequence shown here is derived from an EMBL/GenBank/DDBJ whole genome shotgun (WGS) entry which is preliminary data.</text>
</comment>
<proteinExistence type="predicted"/>
<dbReference type="Proteomes" id="UP000324222">
    <property type="component" value="Unassembled WGS sequence"/>
</dbReference>
<organism evidence="2 3">
    <name type="scientific">Portunus trituberculatus</name>
    <name type="common">Swimming crab</name>
    <name type="synonym">Neptunus trituberculatus</name>
    <dbReference type="NCBI Taxonomy" id="210409"/>
    <lineage>
        <taxon>Eukaryota</taxon>
        <taxon>Metazoa</taxon>
        <taxon>Ecdysozoa</taxon>
        <taxon>Arthropoda</taxon>
        <taxon>Crustacea</taxon>
        <taxon>Multicrustacea</taxon>
        <taxon>Malacostraca</taxon>
        <taxon>Eumalacostraca</taxon>
        <taxon>Eucarida</taxon>
        <taxon>Decapoda</taxon>
        <taxon>Pleocyemata</taxon>
        <taxon>Brachyura</taxon>
        <taxon>Eubrachyura</taxon>
        <taxon>Portunoidea</taxon>
        <taxon>Portunidae</taxon>
        <taxon>Portuninae</taxon>
        <taxon>Portunus</taxon>
    </lineage>
</organism>
<evidence type="ECO:0000313" key="2">
    <source>
        <dbReference type="EMBL" id="MPC40996.1"/>
    </source>
</evidence>
<dbReference type="EMBL" id="VSRR010004885">
    <property type="protein sequence ID" value="MPC40996.1"/>
    <property type="molecule type" value="Genomic_DNA"/>
</dbReference>
<keyword evidence="3" id="KW-1185">Reference proteome</keyword>
<accession>A0A5B7F6N5</accession>
<dbReference type="AlphaFoldDB" id="A0A5B7F6N5"/>
<gene>
    <name evidence="2" type="ORF">E2C01_034576</name>
</gene>
<evidence type="ECO:0000256" key="1">
    <source>
        <dbReference type="SAM" id="MobiDB-lite"/>
    </source>
</evidence>
<protein>
    <submittedName>
        <fullName evidence="2">Uncharacterized protein</fullName>
    </submittedName>
</protein>
<sequence>MAWSAMRKEEEDVLAIWKTTDATPHKERGIQVNSSAKRIPLERKQKEVTIPRFIGKRKRMTSHLPRTKEDGRR</sequence>
<evidence type="ECO:0000313" key="3">
    <source>
        <dbReference type="Proteomes" id="UP000324222"/>
    </source>
</evidence>
<feature type="compositionally biased region" description="Basic and acidic residues" evidence="1">
    <location>
        <begin position="39"/>
        <end position="49"/>
    </location>
</feature>